<dbReference type="InterPro" id="IPR005114">
    <property type="entry name" value="Helicase_assoc"/>
</dbReference>
<reference evidence="2 3" key="1">
    <citation type="submission" date="2024-10" db="EMBL/GenBank/DDBJ databases">
        <title>Updated reference genomes for cyclostephanoid diatoms.</title>
        <authorList>
            <person name="Roberts W.R."/>
            <person name="Alverson A.J."/>
        </authorList>
    </citation>
    <scope>NUCLEOTIDE SEQUENCE [LARGE SCALE GENOMIC DNA]</scope>
    <source>
        <strain evidence="2 3">AJA010-31</strain>
    </source>
</reference>
<evidence type="ECO:0000313" key="2">
    <source>
        <dbReference type="EMBL" id="KAL3776209.1"/>
    </source>
</evidence>
<dbReference type="PANTHER" id="PTHR33418">
    <property type="entry name" value="HELICASE-ASSOCIATED"/>
    <property type="match status" value="1"/>
</dbReference>
<proteinExistence type="predicted"/>
<keyword evidence="3" id="KW-1185">Reference proteome</keyword>
<feature type="domain" description="Helicase-associated" evidence="1">
    <location>
        <begin position="5"/>
        <end position="59"/>
    </location>
</feature>
<dbReference type="AlphaFoldDB" id="A0ABD3NJW2"/>
<sequence length="211" mass="25301">MFAFLDYIKEHDNALVPKNHKTKDGVSLGAWVLKIRRDFEDKNKNLSPQRIQMLNDVGFVWELSYEWSNLLLHFNKHGDALVPVDYKDNPSLGNWVDVQRREFKAGNRSKERIQLLNKVKFVWHPCEDQWLERYKELVQYFSEHGNALVPRGYKKNPELGNWVNEQRAKRIQRLNAVRFEWDVLEAQWFERYEELVQYINIHGNALVPQTY</sequence>
<feature type="domain" description="Helicase-associated" evidence="1">
    <location>
        <begin position="127"/>
        <end position="176"/>
    </location>
</feature>
<evidence type="ECO:0000313" key="3">
    <source>
        <dbReference type="Proteomes" id="UP001530400"/>
    </source>
</evidence>
<protein>
    <recommendedName>
        <fullName evidence="1">Helicase-associated domain-containing protein</fullName>
    </recommendedName>
</protein>
<organism evidence="2 3">
    <name type="scientific">Cyclotella atomus</name>
    <dbReference type="NCBI Taxonomy" id="382360"/>
    <lineage>
        <taxon>Eukaryota</taxon>
        <taxon>Sar</taxon>
        <taxon>Stramenopiles</taxon>
        <taxon>Ochrophyta</taxon>
        <taxon>Bacillariophyta</taxon>
        <taxon>Coscinodiscophyceae</taxon>
        <taxon>Thalassiosirophycidae</taxon>
        <taxon>Stephanodiscales</taxon>
        <taxon>Stephanodiscaceae</taxon>
        <taxon>Cyclotella</taxon>
    </lineage>
</organism>
<comment type="caution">
    <text evidence="2">The sequence shown here is derived from an EMBL/GenBank/DDBJ whole genome shotgun (WGS) entry which is preliminary data.</text>
</comment>
<dbReference type="EMBL" id="JALLPJ020001111">
    <property type="protein sequence ID" value="KAL3776209.1"/>
    <property type="molecule type" value="Genomic_DNA"/>
</dbReference>
<evidence type="ECO:0000259" key="1">
    <source>
        <dbReference type="Pfam" id="PF03457"/>
    </source>
</evidence>
<accession>A0ABD3NJW2</accession>
<feature type="domain" description="Helicase-associated" evidence="1">
    <location>
        <begin position="72"/>
        <end position="121"/>
    </location>
</feature>
<dbReference type="Gene3D" id="6.10.140.530">
    <property type="match status" value="3"/>
</dbReference>
<gene>
    <name evidence="2" type="ORF">ACHAWO_008736</name>
</gene>
<dbReference type="Pfam" id="PF03457">
    <property type="entry name" value="HA"/>
    <property type="match status" value="3"/>
</dbReference>
<dbReference type="PANTHER" id="PTHR33418:SF1">
    <property type="entry name" value="HELICASE-ASSOCIATED DOMAIN-CONTAINING PROTEIN"/>
    <property type="match status" value="1"/>
</dbReference>
<dbReference type="Proteomes" id="UP001530400">
    <property type="component" value="Unassembled WGS sequence"/>
</dbReference>
<name>A0ABD3NJW2_9STRA</name>